<gene>
    <name evidence="8" type="ORF">GQF03_17035</name>
</gene>
<dbReference type="PROSITE" id="PS00092">
    <property type="entry name" value="N6_MTASE"/>
    <property type="match status" value="1"/>
</dbReference>
<feature type="region of interest" description="Disordered" evidence="6">
    <location>
        <begin position="242"/>
        <end position="267"/>
    </location>
</feature>
<evidence type="ECO:0000313" key="9">
    <source>
        <dbReference type="Proteomes" id="UP000445696"/>
    </source>
</evidence>
<comment type="caution">
    <text evidence="8">The sequence shown here is derived from an EMBL/GenBank/DDBJ whole genome shotgun (WGS) entry which is preliminary data.</text>
</comment>
<evidence type="ECO:0000256" key="1">
    <source>
        <dbReference type="ARBA" id="ARBA00006594"/>
    </source>
</evidence>
<dbReference type="OrthoDB" id="7806498at2"/>
<keyword evidence="9" id="KW-1185">Reference proteome</keyword>
<comment type="similarity">
    <text evidence="1 5">Belongs to the N(4)/N(6)-methyltransferase family.</text>
</comment>
<dbReference type="PRINTS" id="PR00508">
    <property type="entry name" value="S21N4MTFRASE"/>
</dbReference>
<evidence type="ECO:0000256" key="6">
    <source>
        <dbReference type="SAM" id="MobiDB-lite"/>
    </source>
</evidence>
<dbReference type="SUPFAM" id="SSF53335">
    <property type="entry name" value="S-adenosyl-L-methionine-dependent methyltransferases"/>
    <property type="match status" value="1"/>
</dbReference>
<dbReference type="GO" id="GO:0032259">
    <property type="term" value="P:methylation"/>
    <property type="evidence" value="ECO:0007669"/>
    <property type="project" value="UniProtKB-KW"/>
</dbReference>
<dbReference type="InterPro" id="IPR029063">
    <property type="entry name" value="SAM-dependent_MTases_sf"/>
</dbReference>
<reference evidence="8 9" key="1">
    <citation type="journal article" date="2014" name="Int. J. Syst. Evol. Microbiol.">
        <title>Sneathiella chungangensis sp. nov., isolated from a marine sand, and emended description of the genus Sneathiella.</title>
        <authorList>
            <person name="Siamphan C."/>
            <person name="Kim H."/>
            <person name="Lee J.S."/>
            <person name="Kim W."/>
        </authorList>
    </citation>
    <scope>NUCLEOTIDE SEQUENCE [LARGE SCALE GENOMIC DNA]</scope>
    <source>
        <strain evidence="8 9">KCTC 32476</strain>
    </source>
</reference>
<dbReference type="InterPro" id="IPR002941">
    <property type="entry name" value="DNA_methylase_N4/N6"/>
</dbReference>
<dbReference type="GO" id="GO:0003677">
    <property type="term" value="F:DNA binding"/>
    <property type="evidence" value="ECO:0007669"/>
    <property type="project" value="InterPro"/>
</dbReference>
<dbReference type="RefSeq" id="WP_161340503.1">
    <property type="nucleotide sequence ID" value="NZ_JBHSDG010000003.1"/>
</dbReference>
<evidence type="ECO:0000256" key="4">
    <source>
        <dbReference type="ARBA" id="ARBA00047942"/>
    </source>
</evidence>
<dbReference type="PANTHER" id="PTHR13370:SF3">
    <property type="entry name" value="TRNA (GUANINE(10)-N2)-METHYLTRANSFERASE HOMOLOG"/>
    <property type="match status" value="1"/>
</dbReference>
<evidence type="ECO:0000313" key="8">
    <source>
        <dbReference type="EMBL" id="MZR24041.1"/>
    </source>
</evidence>
<feature type="domain" description="DNA methylase N-4/N-6" evidence="7">
    <location>
        <begin position="27"/>
        <end position="235"/>
    </location>
</feature>
<comment type="catalytic activity">
    <reaction evidence="4">
        <text>a 2'-deoxyadenosine in DNA + S-adenosyl-L-methionine = an N(6)-methyl-2'-deoxyadenosine in DNA + S-adenosyl-L-homocysteine + H(+)</text>
        <dbReference type="Rhea" id="RHEA:15197"/>
        <dbReference type="Rhea" id="RHEA-COMP:12418"/>
        <dbReference type="Rhea" id="RHEA-COMP:12419"/>
        <dbReference type="ChEBI" id="CHEBI:15378"/>
        <dbReference type="ChEBI" id="CHEBI:57856"/>
        <dbReference type="ChEBI" id="CHEBI:59789"/>
        <dbReference type="ChEBI" id="CHEBI:90615"/>
        <dbReference type="ChEBI" id="CHEBI:90616"/>
        <dbReference type="EC" id="2.1.1.72"/>
    </reaction>
</comment>
<dbReference type="InterPro" id="IPR002052">
    <property type="entry name" value="DNA_methylase_N6_adenine_CS"/>
</dbReference>
<evidence type="ECO:0000256" key="5">
    <source>
        <dbReference type="RuleBase" id="RU362026"/>
    </source>
</evidence>
<dbReference type="Proteomes" id="UP000445696">
    <property type="component" value="Unassembled WGS sequence"/>
</dbReference>
<proteinExistence type="inferred from homology"/>
<dbReference type="GO" id="GO:0008170">
    <property type="term" value="F:N-methyltransferase activity"/>
    <property type="evidence" value="ECO:0007669"/>
    <property type="project" value="InterPro"/>
</dbReference>
<dbReference type="Pfam" id="PF01555">
    <property type="entry name" value="N6_N4_Mtase"/>
    <property type="match status" value="1"/>
</dbReference>
<dbReference type="AlphaFoldDB" id="A0A845MJW7"/>
<dbReference type="EMBL" id="WTVA01000015">
    <property type="protein sequence ID" value="MZR24041.1"/>
    <property type="molecule type" value="Genomic_DNA"/>
</dbReference>
<evidence type="ECO:0000256" key="3">
    <source>
        <dbReference type="ARBA" id="ARBA00022679"/>
    </source>
</evidence>
<dbReference type="GO" id="GO:0009007">
    <property type="term" value="F:site-specific DNA-methyltransferase (adenine-specific) activity"/>
    <property type="evidence" value="ECO:0007669"/>
    <property type="project" value="UniProtKB-EC"/>
</dbReference>
<dbReference type="PANTHER" id="PTHR13370">
    <property type="entry name" value="RNA METHYLASE-RELATED"/>
    <property type="match status" value="1"/>
</dbReference>
<accession>A0A845MJW7</accession>
<dbReference type="GO" id="GO:0005737">
    <property type="term" value="C:cytoplasm"/>
    <property type="evidence" value="ECO:0007669"/>
    <property type="project" value="TreeGrafter"/>
</dbReference>
<keyword evidence="2 8" id="KW-0489">Methyltransferase</keyword>
<dbReference type="Gene3D" id="3.40.50.150">
    <property type="entry name" value="Vaccinia Virus protein VP39"/>
    <property type="match status" value="1"/>
</dbReference>
<organism evidence="8 9">
    <name type="scientific">Sneathiella chungangensis</name>
    <dbReference type="NCBI Taxonomy" id="1418234"/>
    <lineage>
        <taxon>Bacteria</taxon>
        <taxon>Pseudomonadati</taxon>
        <taxon>Pseudomonadota</taxon>
        <taxon>Alphaproteobacteria</taxon>
        <taxon>Sneathiellales</taxon>
        <taxon>Sneathiellaceae</taxon>
        <taxon>Sneathiella</taxon>
    </lineage>
</organism>
<dbReference type="EC" id="2.1.1.-" evidence="5"/>
<name>A0A845MJW7_9PROT</name>
<feature type="compositionally biased region" description="Basic and acidic residues" evidence="6">
    <location>
        <begin position="248"/>
        <end position="260"/>
    </location>
</feature>
<evidence type="ECO:0000256" key="2">
    <source>
        <dbReference type="ARBA" id="ARBA00022603"/>
    </source>
</evidence>
<protein>
    <recommendedName>
        <fullName evidence="5">Methyltransferase</fullName>
        <ecNumber evidence="5">2.1.1.-</ecNumber>
    </recommendedName>
</protein>
<dbReference type="CDD" id="cd02440">
    <property type="entry name" value="AdoMet_MTases"/>
    <property type="match status" value="1"/>
</dbReference>
<keyword evidence="3 8" id="KW-0808">Transferase</keyword>
<evidence type="ECO:0000259" key="7">
    <source>
        <dbReference type="Pfam" id="PF01555"/>
    </source>
</evidence>
<sequence length="267" mass="30057">MDQIVQKSTLICGDAAGEMARLKAGSVDLILADPPYNLGKNYGNNIDLKDSRDYHDFTKGWLTEAVRLLRPGGSLYCFMGVRFIARLYLMLEEEFGLTPQGWITWHYTQGMGRKRGFSPRHEDILWFSKGAEARFNLDDVRVPQKYYRKRNNMAGANPGDVWQFSHVHYCAAERLPHPTQKPEALMERIIRASSDPGDVVLDPFLGSGTTARVANVLGRHAIGIDINPDYIDMAKTRLKTPFEAFDSQDPRAARTSKDLPKGPGQAR</sequence>
<dbReference type="InterPro" id="IPR001091">
    <property type="entry name" value="RM_Methyltransferase"/>
</dbReference>